<reference evidence="10 11" key="2">
    <citation type="submission" date="2018-05" db="EMBL/GenBank/DDBJ databases">
        <authorList>
            <person name="Lanie J.A."/>
            <person name="Ng W.-L."/>
            <person name="Kazmierczak K.M."/>
            <person name="Andrzejewski T.M."/>
            <person name="Davidsen T.M."/>
            <person name="Wayne K.J."/>
            <person name="Tettelin H."/>
            <person name="Glass J.I."/>
            <person name="Rusch D."/>
            <person name="Podicherti R."/>
            <person name="Tsui H.-C.T."/>
            <person name="Winkler M.E."/>
        </authorList>
    </citation>
    <scope>NUCLEOTIDE SEQUENCE [LARGE SCALE GENOMIC DNA]</scope>
    <source>
        <strain evidence="10 11">C305</strain>
    </source>
</reference>
<evidence type="ECO:0000256" key="4">
    <source>
        <dbReference type="ARBA" id="ARBA00022801"/>
    </source>
</evidence>
<comment type="caution">
    <text evidence="10">The sequence shown here is derived from an EMBL/GenBank/DDBJ whole genome shotgun (WGS) entry which is preliminary data.</text>
</comment>
<evidence type="ECO:0000313" key="10">
    <source>
        <dbReference type="EMBL" id="PWH85140.1"/>
    </source>
</evidence>
<dbReference type="Gene3D" id="3.30.2010.10">
    <property type="entry name" value="Metalloproteases ('zincins'), catalytic domain"/>
    <property type="match status" value="1"/>
</dbReference>
<dbReference type="OrthoDB" id="910748at2"/>
<evidence type="ECO:0000256" key="8">
    <source>
        <dbReference type="SAM" id="SignalP"/>
    </source>
</evidence>
<dbReference type="AlphaFoldDB" id="A0A2U2XBL2"/>
<dbReference type="GO" id="GO:0046872">
    <property type="term" value="F:metal ion binding"/>
    <property type="evidence" value="ECO:0007669"/>
    <property type="project" value="UniProtKB-KW"/>
</dbReference>
<evidence type="ECO:0000259" key="9">
    <source>
        <dbReference type="Pfam" id="PF01435"/>
    </source>
</evidence>
<dbReference type="GO" id="GO:0016020">
    <property type="term" value="C:membrane"/>
    <property type="evidence" value="ECO:0007669"/>
    <property type="project" value="TreeGrafter"/>
</dbReference>
<gene>
    <name evidence="10" type="ORF">DIT68_10920</name>
</gene>
<keyword evidence="6" id="KW-0482">Metalloprotease</keyword>
<organism evidence="10 11">
    <name type="scientific">Brumimicrobium oceani</name>
    <dbReference type="NCBI Taxonomy" id="2100725"/>
    <lineage>
        <taxon>Bacteria</taxon>
        <taxon>Pseudomonadati</taxon>
        <taxon>Bacteroidota</taxon>
        <taxon>Flavobacteriia</taxon>
        <taxon>Flavobacteriales</taxon>
        <taxon>Crocinitomicaceae</taxon>
        <taxon>Brumimicrobium</taxon>
    </lineage>
</organism>
<keyword evidence="3" id="KW-0479">Metal-binding</keyword>
<dbReference type="PANTHER" id="PTHR22726">
    <property type="entry name" value="METALLOENDOPEPTIDASE OMA1"/>
    <property type="match status" value="1"/>
</dbReference>
<evidence type="ECO:0000256" key="3">
    <source>
        <dbReference type="ARBA" id="ARBA00022723"/>
    </source>
</evidence>
<reference evidence="10 11" key="1">
    <citation type="submission" date="2018-05" db="EMBL/GenBank/DDBJ databases">
        <title>Brumimicrobium oceani sp. nov., isolated from coastal sediment.</title>
        <authorList>
            <person name="Kou Y."/>
        </authorList>
    </citation>
    <scope>NUCLEOTIDE SEQUENCE [LARGE SCALE GENOMIC DNA]</scope>
    <source>
        <strain evidence="10 11">C305</strain>
    </source>
</reference>
<dbReference type="RefSeq" id="WP_109359842.1">
    <property type="nucleotide sequence ID" value="NZ_QFRJ01000008.1"/>
</dbReference>
<feature type="signal peptide" evidence="8">
    <location>
        <begin position="1"/>
        <end position="22"/>
    </location>
</feature>
<proteinExistence type="predicted"/>
<dbReference type="EMBL" id="QFRJ01000008">
    <property type="protein sequence ID" value="PWH85140.1"/>
    <property type="molecule type" value="Genomic_DNA"/>
</dbReference>
<keyword evidence="5" id="KW-0862">Zinc</keyword>
<keyword evidence="4" id="KW-0378">Hydrolase</keyword>
<evidence type="ECO:0000256" key="6">
    <source>
        <dbReference type="ARBA" id="ARBA00023049"/>
    </source>
</evidence>
<feature type="region of interest" description="Disordered" evidence="7">
    <location>
        <begin position="451"/>
        <end position="471"/>
    </location>
</feature>
<keyword evidence="11" id="KW-1185">Reference proteome</keyword>
<keyword evidence="8" id="KW-0732">Signal</keyword>
<name>A0A2U2XBL2_9FLAO</name>
<protein>
    <recommendedName>
        <fullName evidence="9">Peptidase M48 domain-containing protein</fullName>
    </recommendedName>
</protein>
<feature type="compositionally biased region" description="Basic and acidic residues" evidence="7">
    <location>
        <begin position="460"/>
        <end position="471"/>
    </location>
</feature>
<dbReference type="GO" id="GO:0051603">
    <property type="term" value="P:proteolysis involved in protein catabolic process"/>
    <property type="evidence" value="ECO:0007669"/>
    <property type="project" value="TreeGrafter"/>
</dbReference>
<dbReference type="CDD" id="cd07324">
    <property type="entry name" value="M48C_Oma1-like"/>
    <property type="match status" value="1"/>
</dbReference>
<dbReference type="InterPro" id="IPR001915">
    <property type="entry name" value="Peptidase_M48"/>
</dbReference>
<evidence type="ECO:0000256" key="7">
    <source>
        <dbReference type="SAM" id="MobiDB-lite"/>
    </source>
</evidence>
<accession>A0A2U2XBL2</accession>
<dbReference type="Pfam" id="PF01435">
    <property type="entry name" value="Peptidase_M48"/>
    <property type="match status" value="1"/>
</dbReference>
<comment type="cofactor">
    <cofactor evidence="1">
        <name>Zn(2+)</name>
        <dbReference type="ChEBI" id="CHEBI:29105"/>
    </cofactor>
</comment>
<keyword evidence="2" id="KW-0645">Protease</keyword>
<dbReference type="PANTHER" id="PTHR22726:SF1">
    <property type="entry name" value="METALLOENDOPEPTIDASE OMA1, MITOCHONDRIAL"/>
    <property type="match status" value="1"/>
</dbReference>
<dbReference type="InterPro" id="IPR051156">
    <property type="entry name" value="Mito/Outer_Membr_Metalloprot"/>
</dbReference>
<sequence>MKLQHFKIFITLLFINPALVLAQDDFFTDFNTTQAEGKAPTLFTTSFSDKVALGIENARFIDKESKEEYAKYTNYALNNLLKTGLVLYGDPMTKYVEKVAANLLKNEARLRRDLQFYVITTNITNALCTDPGVIFITTGLLSQIENEAQLAYVLSHEIVHYQKKHLQKSYSQSKAGEIDPTSSYEDLVTLSKDHEFEADKDALKLYHAAGYAAEEVNTVFDVLMYSYLPFDEIIIDSSFFGNPKIYIPLSLFPENPNPILAFEDYDDSKSTHPNIRKRRAAIEKEIKNYKDWKNNINFINDEEFKTIQNIARFESVRENLLKSEFIKALYEIYILEKQFPGNKYLQMSKALAWASLNQISVSRKLNRITQDYENKEGSISLLYGFFKNISQDDLTLLSLRQIEDIYKQYPNSKRLEEIRTETISTLARSRNFRIDELENISFYDALEQINQQSDSSSTKTENEEKTTETKYDRIRRMREQQSVGSSKSELTQENYAKFLLYDLVKNGEFHEVYNDEKQKHSKRKVVRYNNESSLESIENVRQSDIILLAPVLTAEYKEKFDLEATLQFTDYLGEGINKHAPKGRLKNTGIAISEDFSTEKYNESALINSFLIQSINNHHKDLKTLWVDYEQMKELLNTYNDPYLMIIYGNYYYNKSTDKAVTGSARYIHISTGEIFSSRAYDSRHKLGKLSVEGLAHLVFSYFD</sequence>
<dbReference type="Proteomes" id="UP000245370">
    <property type="component" value="Unassembled WGS sequence"/>
</dbReference>
<evidence type="ECO:0000256" key="5">
    <source>
        <dbReference type="ARBA" id="ARBA00022833"/>
    </source>
</evidence>
<evidence type="ECO:0000256" key="2">
    <source>
        <dbReference type="ARBA" id="ARBA00022670"/>
    </source>
</evidence>
<feature type="domain" description="Peptidase M48" evidence="9">
    <location>
        <begin position="94"/>
        <end position="173"/>
    </location>
</feature>
<evidence type="ECO:0000256" key="1">
    <source>
        <dbReference type="ARBA" id="ARBA00001947"/>
    </source>
</evidence>
<dbReference type="GO" id="GO:0004222">
    <property type="term" value="F:metalloendopeptidase activity"/>
    <property type="evidence" value="ECO:0007669"/>
    <property type="project" value="InterPro"/>
</dbReference>
<feature type="chain" id="PRO_5015489794" description="Peptidase M48 domain-containing protein" evidence="8">
    <location>
        <begin position="23"/>
        <end position="704"/>
    </location>
</feature>
<evidence type="ECO:0000313" key="11">
    <source>
        <dbReference type="Proteomes" id="UP000245370"/>
    </source>
</evidence>